<protein>
    <submittedName>
        <fullName evidence="7">Vitellogenin-1</fullName>
    </submittedName>
</protein>
<dbReference type="GO" id="GO:0016298">
    <property type="term" value="F:lipase activity"/>
    <property type="evidence" value="ECO:0007669"/>
    <property type="project" value="InterPro"/>
</dbReference>
<dbReference type="PANTHER" id="PTHR11610:SF149">
    <property type="entry name" value="FI01450P-RELATED"/>
    <property type="match status" value="1"/>
</dbReference>
<keyword evidence="8" id="KW-1185">Reference proteome</keyword>
<evidence type="ECO:0000256" key="3">
    <source>
        <dbReference type="ARBA" id="ARBA00022525"/>
    </source>
</evidence>
<evidence type="ECO:0000256" key="4">
    <source>
        <dbReference type="ARBA" id="ARBA00022729"/>
    </source>
</evidence>
<dbReference type="EMBL" id="BGZK01003498">
    <property type="protein sequence ID" value="GBP01934.1"/>
    <property type="molecule type" value="Genomic_DNA"/>
</dbReference>
<dbReference type="Proteomes" id="UP000299102">
    <property type="component" value="Unassembled WGS sequence"/>
</dbReference>
<dbReference type="Pfam" id="PF00151">
    <property type="entry name" value="Lipase"/>
    <property type="match status" value="1"/>
</dbReference>
<dbReference type="OrthoDB" id="199913at2759"/>
<dbReference type="PANTHER" id="PTHR11610">
    <property type="entry name" value="LIPASE"/>
    <property type="match status" value="1"/>
</dbReference>
<dbReference type="GO" id="GO:0005615">
    <property type="term" value="C:extracellular space"/>
    <property type="evidence" value="ECO:0007669"/>
    <property type="project" value="TreeGrafter"/>
</dbReference>
<dbReference type="Gene3D" id="3.40.50.1820">
    <property type="entry name" value="alpha/beta hydrolase"/>
    <property type="match status" value="1"/>
</dbReference>
<evidence type="ECO:0000259" key="6">
    <source>
        <dbReference type="Pfam" id="PF00151"/>
    </source>
</evidence>
<comment type="subcellular location">
    <subcellularLocation>
        <location evidence="1">Secreted</location>
    </subcellularLocation>
</comment>
<organism evidence="7 8">
    <name type="scientific">Eumeta variegata</name>
    <name type="common">Bagworm moth</name>
    <name type="synonym">Eumeta japonica</name>
    <dbReference type="NCBI Taxonomy" id="151549"/>
    <lineage>
        <taxon>Eukaryota</taxon>
        <taxon>Metazoa</taxon>
        <taxon>Ecdysozoa</taxon>
        <taxon>Arthropoda</taxon>
        <taxon>Hexapoda</taxon>
        <taxon>Insecta</taxon>
        <taxon>Pterygota</taxon>
        <taxon>Neoptera</taxon>
        <taxon>Endopterygota</taxon>
        <taxon>Lepidoptera</taxon>
        <taxon>Glossata</taxon>
        <taxon>Ditrysia</taxon>
        <taxon>Tineoidea</taxon>
        <taxon>Psychidae</taxon>
        <taxon>Oiketicinae</taxon>
        <taxon>Eumeta</taxon>
    </lineage>
</organism>
<keyword evidence="3" id="KW-0964">Secreted</keyword>
<keyword evidence="4" id="KW-0732">Signal</keyword>
<feature type="domain" description="Lipase" evidence="6">
    <location>
        <begin position="88"/>
        <end position="198"/>
    </location>
</feature>
<dbReference type="InterPro" id="IPR000734">
    <property type="entry name" value="TAG_lipase"/>
</dbReference>
<comment type="similarity">
    <text evidence="2 5">Belongs to the AB hydrolase superfamily. Lipase family.</text>
</comment>
<evidence type="ECO:0000256" key="5">
    <source>
        <dbReference type="RuleBase" id="RU004262"/>
    </source>
</evidence>
<evidence type="ECO:0000313" key="7">
    <source>
        <dbReference type="EMBL" id="GBP01934.1"/>
    </source>
</evidence>
<name>A0A4C1SIW7_EUMVA</name>
<reference evidence="7 8" key="1">
    <citation type="journal article" date="2019" name="Commun. Biol.">
        <title>The bagworm genome reveals a unique fibroin gene that provides high tensile strength.</title>
        <authorList>
            <person name="Kono N."/>
            <person name="Nakamura H."/>
            <person name="Ohtoshi R."/>
            <person name="Tomita M."/>
            <person name="Numata K."/>
            <person name="Arakawa K."/>
        </authorList>
    </citation>
    <scope>NUCLEOTIDE SEQUENCE [LARGE SCALE GENOMIC DNA]</scope>
</reference>
<gene>
    <name evidence="7" type="primary">VG1-GAMMA</name>
    <name evidence="7" type="ORF">EVAR_72527_1</name>
</gene>
<dbReference type="InterPro" id="IPR013818">
    <property type="entry name" value="Lipase"/>
</dbReference>
<sequence>MVTPDINEMYFQLRTACSSISVPIQEAAQILDIEEFNVNNPVVLFITGWTSTIESDSITHMVKAFNCRGGYNFCLGAHSRICCTLFSTIYWRKIQRITGLDPANPCFGSRSLAGLQRGDAKFVDIIHTNPGVLGTRDALGDIDFYPQGYAPIKPGCRILGCSHKRAWKYYAESVYPGHELDFVATHCTSLRDLENGLCDGPEMIMGLQTNPNANGTHMLSVNRQIPWRKLIL</sequence>
<evidence type="ECO:0000256" key="2">
    <source>
        <dbReference type="ARBA" id="ARBA00010701"/>
    </source>
</evidence>
<accession>A0A4C1SIW7</accession>
<comment type="caution">
    <text evidence="7">The sequence shown here is derived from an EMBL/GenBank/DDBJ whole genome shotgun (WGS) entry which is preliminary data.</text>
</comment>
<dbReference type="GO" id="GO:0017171">
    <property type="term" value="F:serine hydrolase activity"/>
    <property type="evidence" value="ECO:0007669"/>
    <property type="project" value="TreeGrafter"/>
</dbReference>
<dbReference type="AlphaFoldDB" id="A0A4C1SIW7"/>
<dbReference type="STRING" id="151549.A0A4C1SIW7"/>
<dbReference type="InterPro" id="IPR029058">
    <property type="entry name" value="AB_hydrolase_fold"/>
</dbReference>
<proteinExistence type="inferred from homology"/>
<dbReference type="SUPFAM" id="SSF53474">
    <property type="entry name" value="alpha/beta-Hydrolases"/>
    <property type="match status" value="1"/>
</dbReference>
<evidence type="ECO:0000313" key="8">
    <source>
        <dbReference type="Proteomes" id="UP000299102"/>
    </source>
</evidence>
<dbReference type="GO" id="GO:0016042">
    <property type="term" value="P:lipid catabolic process"/>
    <property type="evidence" value="ECO:0007669"/>
    <property type="project" value="TreeGrafter"/>
</dbReference>
<evidence type="ECO:0000256" key="1">
    <source>
        <dbReference type="ARBA" id="ARBA00004613"/>
    </source>
</evidence>